<keyword evidence="1" id="KW-0472">Membrane</keyword>
<evidence type="ECO:0000313" key="3">
    <source>
        <dbReference type="Proteomes" id="UP001596022"/>
    </source>
</evidence>
<organism evidence="2 3">
    <name type="scientific">Camelliibacillus cellulosilyticus</name>
    <dbReference type="NCBI Taxonomy" id="2174486"/>
    <lineage>
        <taxon>Bacteria</taxon>
        <taxon>Bacillati</taxon>
        <taxon>Bacillota</taxon>
        <taxon>Bacilli</taxon>
        <taxon>Bacillales</taxon>
        <taxon>Sporolactobacillaceae</taxon>
        <taxon>Camelliibacillus</taxon>
    </lineage>
</organism>
<proteinExistence type="predicted"/>
<accession>A0ABV9GQH9</accession>
<keyword evidence="1" id="KW-1133">Transmembrane helix</keyword>
<name>A0ABV9GQH9_9BACL</name>
<feature type="transmembrane region" description="Helical" evidence="1">
    <location>
        <begin position="69"/>
        <end position="87"/>
    </location>
</feature>
<feature type="transmembrane region" description="Helical" evidence="1">
    <location>
        <begin position="35"/>
        <end position="57"/>
    </location>
</feature>
<dbReference type="EMBL" id="JBHSFW010000004">
    <property type="protein sequence ID" value="MFC4618910.1"/>
    <property type="molecule type" value="Genomic_DNA"/>
</dbReference>
<protein>
    <submittedName>
        <fullName evidence="2">Uncharacterized protein</fullName>
    </submittedName>
</protein>
<comment type="caution">
    <text evidence="2">The sequence shown here is derived from an EMBL/GenBank/DDBJ whole genome shotgun (WGS) entry which is preliminary data.</text>
</comment>
<gene>
    <name evidence="2" type="ORF">ACFO4N_09235</name>
</gene>
<keyword evidence="1" id="KW-0812">Transmembrane</keyword>
<dbReference type="Proteomes" id="UP001596022">
    <property type="component" value="Unassembled WGS sequence"/>
</dbReference>
<evidence type="ECO:0000313" key="2">
    <source>
        <dbReference type="EMBL" id="MFC4618910.1"/>
    </source>
</evidence>
<evidence type="ECO:0000256" key="1">
    <source>
        <dbReference type="SAM" id="Phobius"/>
    </source>
</evidence>
<dbReference type="RefSeq" id="WP_376846013.1">
    <property type="nucleotide sequence ID" value="NZ_JBHSFW010000004.1"/>
</dbReference>
<keyword evidence="3" id="KW-1185">Reference proteome</keyword>
<reference evidence="3" key="1">
    <citation type="journal article" date="2019" name="Int. J. Syst. Evol. Microbiol.">
        <title>The Global Catalogue of Microorganisms (GCM) 10K type strain sequencing project: providing services to taxonomists for standard genome sequencing and annotation.</title>
        <authorList>
            <consortium name="The Broad Institute Genomics Platform"/>
            <consortium name="The Broad Institute Genome Sequencing Center for Infectious Disease"/>
            <person name="Wu L."/>
            <person name="Ma J."/>
        </authorList>
    </citation>
    <scope>NUCLEOTIDE SEQUENCE [LARGE SCALE GENOMIC DNA]</scope>
    <source>
        <strain evidence="3">CGMCC 1.16306</strain>
    </source>
</reference>
<sequence>MNNKVFLSLLSSLLVLVYQFFKWQITNTISPFLSMLLWLIIIVFFIMTTIFAIVLLLRRKQWVPFSMQLITIALLFVIPFSEMNLTLNFKSKKSKREDVVMLVENGTLKSSNSDGTIIHLPQKYKSASQDGMIILNKGNGKYSILFLTYRGVLNSFSGFVYSPTNIKPSQGDFYGHFTEIKKIEDHWFFVSSQ</sequence>